<evidence type="ECO:0000256" key="2">
    <source>
        <dbReference type="ARBA" id="ARBA00022605"/>
    </source>
</evidence>
<dbReference type="Pfam" id="PF01118">
    <property type="entry name" value="Semialdhyde_dh"/>
    <property type="match status" value="1"/>
</dbReference>
<dbReference type="Gene3D" id="3.40.50.720">
    <property type="entry name" value="NAD(P)-binding Rossmann-like Domain"/>
    <property type="match status" value="1"/>
</dbReference>
<dbReference type="InterPro" id="IPR036291">
    <property type="entry name" value="NAD(P)-bd_dom_sf"/>
</dbReference>
<gene>
    <name evidence="9" type="primary">asd</name>
    <name evidence="9" type="ORF">ENQ20_09195</name>
</gene>
<evidence type="ECO:0000256" key="7">
    <source>
        <dbReference type="PIRSR" id="PIRSR000148-1"/>
    </source>
</evidence>
<dbReference type="InterPro" id="IPR051823">
    <property type="entry name" value="ASADH-related"/>
</dbReference>
<evidence type="ECO:0000313" key="9">
    <source>
        <dbReference type="EMBL" id="HDX31654.1"/>
    </source>
</evidence>
<feature type="active site" description="Proton acceptor" evidence="7">
    <location>
        <position position="242"/>
    </location>
</feature>
<dbReference type="Pfam" id="PF02774">
    <property type="entry name" value="Semialdhyde_dhC"/>
    <property type="match status" value="1"/>
</dbReference>
<dbReference type="GO" id="GO:0009086">
    <property type="term" value="P:methionine biosynthetic process"/>
    <property type="evidence" value="ECO:0007669"/>
    <property type="project" value="UniProtKB-KW"/>
</dbReference>
<sequence>MNKIKVGVLGATGAVGQRFVQMLQGHPWFEITALFASERSAGKRYVEACRWNLRGDMPESVREMPVLACEPGPDCQIVFSALPSETAGEIEEEFAAAGYVVCSNARNHRYDEDVPLLIPEVNPEHLKLIEVQKRKRGWSGCIVTNPNCSTTHMISALHPLHIRFGVRKVFVVTMQAVSGAGYPGVSSMDILDNVIPFISGEEEKMELKEPQKLLGLFDGERIRYADIVISAHCNRVPTRNGHLEAISVEFEDRPTQEAIIDAWRAYNPLPQQLRLPSAPRPAILYDERPDRPQPRLDRLAGSVPGMATVVGRLRPDPLLHYKFMALGHNTIRGAAGGSLLNAELLVAQGYLGQASAVLAESAVMA</sequence>
<dbReference type="GO" id="GO:0050661">
    <property type="term" value="F:NADP binding"/>
    <property type="evidence" value="ECO:0007669"/>
    <property type="project" value="InterPro"/>
</dbReference>
<dbReference type="GO" id="GO:0051287">
    <property type="term" value="F:NAD binding"/>
    <property type="evidence" value="ECO:0007669"/>
    <property type="project" value="InterPro"/>
</dbReference>
<name>A0A7C1FIU5_9CHLR</name>
<dbReference type="NCBIfam" id="NF006416">
    <property type="entry name" value="PRK08664.1"/>
    <property type="match status" value="1"/>
</dbReference>
<dbReference type="PANTHER" id="PTHR46718">
    <property type="entry name" value="ASPARTATE-SEMIALDEHYDE DEHYDROGENASE"/>
    <property type="match status" value="1"/>
</dbReference>
<dbReference type="NCBIfam" id="TIGR00978">
    <property type="entry name" value="asd_EA"/>
    <property type="match status" value="1"/>
</dbReference>
<dbReference type="InterPro" id="IPR012280">
    <property type="entry name" value="Semialdhyde_DH_dimer_dom"/>
</dbReference>
<dbReference type="CDD" id="cd18130">
    <property type="entry name" value="ASADH_C_arch_fung_like"/>
    <property type="match status" value="1"/>
</dbReference>
<dbReference type="GO" id="GO:0004073">
    <property type="term" value="F:aspartate-semialdehyde dehydrogenase activity"/>
    <property type="evidence" value="ECO:0007669"/>
    <property type="project" value="UniProtKB-EC"/>
</dbReference>
<proteinExistence type="inferred from homology"/>
<reference evidence="9" key="1">
    <citation type="journal article" date="2020" name="mSystems">
        <title>Genome- and Community-Level Interaction Insights into Carbon Utilization and Element Cycling Functions of Hydrothermarchaeota in Hydrothermal Sediment.</title>
        <authorList>
            <person name="Zhou Z."/>
            <person name="Liu Y."/>
            <person name="Xu W."/>
            <person name="Pan J."/>
            <person name="Luo Z.H."/>
            <person name="Li M."/>
        </authorList>
    </citation>
    <scope>NUCLEOTIDE SEQUENCE [LARGE SCALE GENOMIC DNA]</scope>
    <source>
        <strain evidence="9">SpSt-289</strain>
    </source>
</reference>
<feature type="active site" description="Acyl-thioester intermediate" evidence="7">
    <location>
        <position position="148"/>
    </location>
</feature>
<dbReference type="CDD" id="cd02315">
    <property type="entry name" value="ScASADH_like_N"/>
    <property type="match status" value="1"/>
</dbReference>
<dbReference type="InterPro" id="IPR005676">
    <property type="entry name" value="Asp_semi-ald_DH_pep-lack"/>
</dbReference>
<dbReference type="AlphaFoldDB" id="A0A7C1FIU5"/>
<dbReference type="PANTHER" id="PTHR46718:SF1">
    <property type="entry name" value="ASPARTATE-SEMIALDEHYDE DEHYDROGENASE"/>
    <property type="match status" value="1"/>
</dbReference>
<dbReference type="GO" id="GO:0046983">
    <property type="term" value="F:protein dimerization activity"/>
    <property type="evidence" value="ECO:0007669"/>
    <property type="project" value="InterPro"/>
</dbReference>
<accession>A0A7C1FIU5</accession>
<evidence type="ECO:0000256" key="6">
    <source>
        <dbReference type="ARBA" id="ARBA00023167"/>
    </source>
</evidence>
<organism evidence="9">
    <name type="scientific">Caldilinea aerophila</name>
    <dbReference type="NCBI Taxonomy" id="133453"/>
    <lineage>
        <taxon>Bacteria</taxon>
        <taxon>Bacillati</taxon>
        <taxon>Chloroflexota</taxon>
        <taxon>Caldilineae</taxon>
        <taxon>Caldilineales</taxon>
        <taxon>Caldilineaceae</taxon>
        <taxon>Caldilinea</taxon>
    </lineage>
</organism>
<evidence type="ECO:0000256" key="5">
    <source>
        <dbReference type="ARBA" id="ARBA00023002"/>
    </source>
</evidence>
<keyword evidence="4" id="KW-0521">NADP</keyword>
<keyword evidence="5 9" id="KW-0560">Oxidoreductase</keyword>
<dbReference type="EC" id="1.2.1.11" evidence="9"/>
<evidence type="ECO:0000256" key="1">
    <source>
        <dbReference type="ARBA" id="ARBA00010584"/>
    </source>
</evidence>
<dbReference type="EMBL" id="DSMG01000090">
    <property type="protein sequence ID" value="HDX31654.1"/>
    <property type="molecule type" value="Genomic_DNA"/>
</dbReference>
<dbReference type="GO" id="GO:0009088">
    <property type="term" value="P:threonine biosynthetic process"/>
    <property type="evidence" value="ECO:0007669"/>
    <property type="project" value="UniProtKB-KW"/>
</dbReference>
<comment type="caution">
    <text evidence="9">The sequence shown here is derived from an EMBL/GenBank/DDBJ whole genome shotgun (WGS) entry which is preliminary data.</text>
</comment>
<dbReference type="InterPro" id="IPR000534">
    <property type="entry name" value="Semialdehyde_DH_NAD-bd"/>
</dbReference>
<keyword evidence="2" id="KW-0028">Amino-acid biosynthesis</keyword>
<dbReference type="FunFam" id="3.30.360.10:FF:000016">
    <property type="entry name" value="Probable aspartate-semialdehyde dehydrogenase"/>
    <property type="match status" value="1"/>
</dbReference>
<evidence type="ECO:0000256" key="3">
    <source>
        <dbReference type="ARBA" id="ARBA00022697"/>
    </source>
</evidence>
<dbReference type="Gene3D" id="3.30.360.10">
    <property type="entry name" value="Dihydrodipicolinate Reductase, domain 2"/>
    <property type="match status" value="1"/>
</dbReference>
<protein>
    <submittedName>
        <fullName evidence="9">Aspartate-semialdehyde dehydrogenase</fullName>
        <ecNumber evidence="9">1.2.1.11</ecNumber>
    </submittedName>
</protein>
<evidence type="ECO:0000256" key="4">
    <source>
        <dbReference type="ARBA" id="ARBA00022857"/>
    </source>
</evidence>
<dbReference type="SMART" id="SM00859">
    <property type="entry name" value="Semialdhyde_dh"/>
    <property type="match status" value="1"/>
</dbReference>
<keyword evidence="6" id="KW-0486">Methionine biosynthesis</keyword>
<comment type="similarity">
    <text evidence="1">Belongs to the aspartate-semialdehyde dehydrogenase family.</text>
</comment>
<dbReference type="SUPFAM" id="SSF51735">
    <property type="entry name" value="NAD(P)-binding Rossmann-fold domains"/>
    <property type="match status" value="1"/>
</dbReference>
<feature type="domain" description="Semialdehyde dehydrogenase NAD-binding" evidence="8">
    <location>
        <begin position="5"/>
        <end position="129"/>
    </location>
</feature>
<dbReference type="PIRSF" id="PIRSF000148">
    <property type="entry name" value="ASA_dh"/>
    <property type="match status" value="1"/>
</dbReference>
<keyword evidence="3" id="KW-0791">Threonine biosynthesis</keyword>
<evidence type="ECO:0000259" key="8">
    <source>
        <dbReference type="SMART" id="SM00859"/>
    </source>
</evidence>
<dbReference type="SUPFAM" id="SSF55347">
    <property type="entry name" value="Glyceraldehyde-3-phosphate dehydrogenase-like, C-terminal domain"/>
    <property type="match status" value="1"/>
</dbReference>